<organism evidence="1 2">
    <name type="scientific">Cristinia sonorae</name>
    <dbReference type="NCBI Taxonomy" id="1940300"/>
    <lineage>
        <taxon>Eukaryota</taxon>
        <taxon>Fungi</taxon>
        <taxon>Dikarya</taxon>
        <taxon>Basidiomycota</taxon>
        <taxon>Agaricomycotina</taxon>
        <taxon>Agaricomycetes</taxon>
        <taxon>Agaricomycetidae</taxon>
        <taxon>Agaricales</taxon>
        <taxon>Pleurotineae</taxon>
        <taxon>Stephanosporaceae</taxon>
        <taxon>Cristinia</taxon>
    </lineage>
</organism>
<reference evidence="1" key="1">
    <citation type="journal article" date="2021" name="New Phytol.">
        <title>Evolutionary innovations through gain and loss of genes in the ectomycorrhizal Boletales.</title>
        <authorList>
            <person name="Wu G."/>
            <person name="Miyauchi S."/>
            <person name="Morin E."/>
            <person name="Kuo A."/>
            <person name="Drula E."/>
            <person name="Varga T."/>
            <person name="Kohler A."/>
            <person name="Feng B."/>
            <person name="Cao Y."/>
            <person name="Lipzen A."/>
            <person name="Daum C."/>
            <person name="Hundley H."/>
            <person name="Pangilinan J."/>
            <person name="Johnson J."/>
            <person name="Barry K."/>
            <person name="LaButti K."/>
            <person name="Ng V."/>
            <person name="Ahrendt S."/>
            <person name="Min B."/>
            <person name="Choi I.G."/>
            <person name="Park H."/>
            <person name="Plett J.M."/>
            <person name="Magnuson J."/>
            <person name="Spatafora J.W."/>
            <person name="Nagy L.G."/>
            <person name="Henrissat B."/>
            <person name="Grigoriev I.V."/>
            <person name="Yang Z.L."/>
            <person name="Xu J."/>
            <person name="Martin F.M."/>
        </authorList>
    </citation>
    <scope>NUCLEOTIDE SEQUENCE</scope>
    <source>
        <strain evidence="1">KKN 215</strain>
    </source>
</reference>
<feature type="non-terminal residue" evidence="1">
    <location>
        <position position="1"/>
    </location>
</feature>
<protein>
    <submittedName>
        <fullName evidence="1">Uncharacterized protein</fullName>
    </submittedName>
</protein>
<dbReference type="InterPro" id="IPR041078">
    <property type="entry name" value="Plavaka"/>
</dbReference>
<proteinExistence type="predicted"/>
<accession>A0A8K0XSG8</accession>
<sequence>MHTGRWWWSTLIKVEEQTPGATIVPIIISSDKTQLTLFRNKSAYPVYMTIGNIPKEIRKKPSRQAQILLAYLPTTRLEQITNAASRRRTLANLFHACMRRILEPLYEVGKVGLDMACGNGDIHRCHPIFATFVGDYPEQVLVTCTKYGDCPVCPIGRHDLGSGTAQPARNLEQILNALGKADEHPTVFAQACIDAGIKPVYRPFWEGLPYVNIYRSITPDVLHQLYQGLIKHLVAWLTSAFGATEIDARCRRMPPNHNTRLFFKGISTLSRVSGQEHRDICRILLGLIVDLRLPGDNSPAQAAQLVRCVRGFLDFLYLAQYKVHSTETLNELDAARQLFHDNKTVLVELGIRTHFNFPKLHFADHYRTLIELFGTTDNYNTQTTERLHIDFVKDAYEATNHKDEFIHMTIWLERKEKILLHERFVRWRLSGSLPALPRPPDIIHVKSNVQVTKRPSTKLLSFDDIADNYGALDIVNALCKFVALERDPSLSESNPRQSIRLHNVAANVRLGFGSLALFHKLRFAIPSPQPWIDANDIHDVAHCRPGYTDRQGREISARFDTVLVNLGQGENVGVKGYRVAQIRAVFLLSNDACERLFPTGVDPFGPLAYVEWFSKFPSTPHRDHKMFKVSRSFTSAGYRYASVIPIANIRRTVKLFPIFGPVAPREWTSGDVLEVCNNFYVDPFLDEHTYFTL</sequence>
<dbReference type="OrthoDB" id="3252362at2759"/>
<dbReference type="EMBL" id="JAEVFJ010000006">
    <property type="protein sequence ID" value="KAH8103950.1"/>
    <property type="molecule type" value="Genomic_DNA"/>
</dbReference>
<evidence type="ECO:0000313" key="1">
    <source>
        <dbReference type="EMBL" id="KAH8103950.1"/>
    </source>
</evidence>
<dbReference type="Proteomes" id="UP000813824">
    <property type="component" value="Unassembled WGS sequence"/>
</dbReference>
<keyword evidence="2" id="KW-1185">Reference proteome</keyword>
<name>A0A8K0XSG8_9AGAR</name>
<dbReference type="AlphaFoldDB" id="A0A8K0XSG8"/>
<gene>
    <name evidence="1" type="ORF">BXZ70DRAFT_923679</name>
</gene>
<dbReference type="Pfam" id="PF18759">
    <property type="entry name" value="Plavaka"/>
    <property type="match status" value="1"/>
</dbReference>
<evidence type="ECO:0000313" key="2">
    <source>
        <dbReference type="Proteomes" id="UP000813824"/>
    </source>
</evidence>
<comment type="caution">
    <text evidence="1">The sequence shown here is derived from an EMBL/GenBank/DDBJ whole genome shotgun (WGS) entry which is preliminary data.</text>
</comment>